<dbReference type="PROSITE" id="PS50075">
    <property type="entry name" value="CARRIER"/>
    <property type="match status" value="1"/>
</dbReference>
<evidence type="ECO:0000256" key="6">
    <source>
        <dbReference type="SAM" id="MobiDB-lite"/>
    </source>
</evidence>
<evidence type="ECO:0000256" key="4">
    <source>
        <dbReference type="ARBA" id="ARBA00023194"/>
    </source>
</evidence>
<dbReference type="InterPro" id="IPR013968">
    <property type="entry name" value="PKS_KR"/>
</dbReference>
<dbReference type="SMART" id="SM00822">
    <property type="entry name" value="PKS_KR"/>
    <property type="match status" value="1"/>
</dbReference>
<feature type="compositionally biased region" description="Low complexity" evidence="6">
    <location>
        <begin position="1194"/>
        <end position="1203"/>
    </location>
</feature>
<dbReference type="Gene3D" id="3.40.47.10">
    <property type="match status" value="1"/>
</dbReference>
<dbReference type="InterPro" id="IPR014031">
    <property type="entry name" value="Ketoacyl_synth_C"/>
</dbReference>
<dbReference type="Pfam" id="PF00109">
    <property type="entry name" value="ketoacyl-synt"/>
    <property type="match status" value="1"/>
</dbReference>
<dbReference type="InterPro" id="IPR042104">
    <property type="entry name" value="PKS_dehydratase_sf"/>
</dbReference>
<feature type="region of interest" description="N-terminal hotdog fold" evidence="5">
    <location>
        <begin position="1826"/>
        <end position="1951"/>
    </location>
</feature>
<feature type="compositionally biased region" description="Gly residues" evidence="6">
    <location>
        <begin position="635"/>
        <end position="649"/>
    </location>
</feature>
<feature type="region of interest" description="C-terminal hotdog fold" evidence="5">
    <location>
        <begin position="1966"/>
        <end position="2108"/>
    </location>
</feature>
<feature type="active site" description="Proton acceptor; for dehydratase activity" evidence="5">
    <location>
        <position position="1859"/>
    </location>
</feature>
<dbReference type="SMART" id="SM00827">
    <property type="entry name" value="PKS_AT"/>
    <property type="match status" value="1"/>
</dbReference>
<feature type="region of interest" description="Disordered" evidence="6">
    <location>
        <begin position="466"/>
        <end position="500"/>
    </location>
</feature>
<gene>
    <name evidence="10" type="ORF">ACFPP6_29455</name>
</gene>
<dbReference type="Pfam" id="PF08659">
    <property type="entry name" value="KR"/>
    <property type="match status" value="1"/>
</dbReference>
<dbReference type="SMART" id="SM00825">
    <property type="entry name" value="PKS_KS"/>
    <property type="match status" value="1"/>
</dbReference>
<feature type="region of interest" description="Disordered" evidence="6">
    <location>
        <begin position="631"/>
        <end position="677"/>
    </location>
</feature>
<dbReference type="SUPFAM" id="SSF52151">
    <property type="entry name" value="FabD/lysophospholipase-like"/>
    <property type="match status" value="1"/>
</dbReference>
<dbReference type="Pfam" id="PF02801">
    <property type="entry name" value="Ketoacyl-synt_C"/>
    <property type="match status" value="1"/>
</dbReference>
<feature type="region of interest" description="Disordered" evidence="6">
    <location>
        <begin position="2102"/>
        <end position="2149"/>
    </location>
</feature>
<dbReference type="Proteomes" id="UP001596222">
    <property type="component" value="Unassembled WGS sequence"/>
</dbReference>
<dbReference type="PANTHER" id="PTHR43074">
    <property type="entry name" value="OMEGA-3 POLYUNSATURATED FATTY ACID SYNTHASE PFAB-RELATED"/>
    <property type="match status" value="1"/>
</dbReference>
<feature type="domain" description="Carrier" evidence="7">
    <location>
        <begin position="1224"/>
        <end position="1306"/>
    </location>
</feature>
<dbReference type="PROSITE" id="PS52004">
    <property type="entry name" value="KS3_2"/>
    <property type="match status" value="1"/>
</dbReference>
<feature type="compositionally biased region" description="Pro residues" evidence="6">
    <location>
        <begin position="1082"/>
        <end position="1106"/>
    </location>
</feature>
<dbReference type="PANTHER" id="PTHR43074:SF1">
    <property type="entry name" value="BETA-KETOACYL SYNTHASE FAMILY PROTEIN-RELATED"/>
    <property type="match status" value="1"/>
</dbReference>
<dbReference type="InterPro" id="IPR057326">
    <property type="entry name" value="KR_dom"/>
</dbReference>
<dbReference type="Gene3D" id="3.40.366.10">
    <property type="entry name" value="Malonyl-Coenzyme A Acyl Carrier Protein, domain 2"/>
    <property type="match status" value="1"/>
</dbReference>
<dbReference type="EMBL" id="JBHSKJ010000021">
    <property type="protein sequence ID" value="MFC5148802.1"/>
    <property type="molecule type" value="Genomic_DNA"/>
</dbReference>
<dbReference type="InterPro" id="IPR049900">
    <property type="entry name" value="PKS_mFAS_DH"/>
</dbReference>
<dbReference type="SUPFAM" id="SSF47336">
    <property type="entry name" value="ACP-like"/>
    <property type="match status" value="1"/>
</dbReference>
<sequence>MPDEPLPRRVPVAVVGLGALLPDARDVEQGWRLILGRRNLMQDIPPTRWLIDDHYHPIPGTPRRLYTYRGAFLPTVDFDPMAYGILPQNLASTDTAQLLALLVAEQVLRDAADGGVARPDGDRVAVVLGSAALALLAESNAPTQRPVWLKALREHGLPEAEAHAVCDRIIAHYPPPTEATFPGLLSNVVAGRIAARFDLHGTNHTTDAACAGSFAALSTALDELSLGRADLVISGGVDATNDIGMFCCFTTTPALSPTQECRPFAEDADGTMLGEAVVMFALKRLADAERDGDGVYAVIRGLGSSSDGRGTAIYTPRAGGQALALRRAYEEAGYEPATVELVEAHGTGTKAGDQAEFTALREVFAPSGRAGRQWCALGSVKSQIGHTKSAAGAAGLLKAVLALHHKVLPPTINADRPHPGLRMETSPFYLNTLTRPWIRAGDTPRRASVSSFGFGGSNFHVTLEEHRAPTSNPTSNPNPAPASTPAPSRTPAGSRPRLRTAPTELLLLCADSAEELRERVADLRRAAQEAGARPAHRLADLARRTQEEFRPDAARRLALLATDTARLVERLDQAAAGLDAGEALSRPLALHWGAGPPEPGRLAWLFPGQGAQYVGMGGDLAAHHPGALAVWDAVGGTGPEGTGSEGTGPEGADPDGAGPGGAGSGGVPLHRVVFPPTLPDDRRAAQQELLTATEWAQPALAAHSLALLAVLEEFGLRPDAVAGHSLGELVALHAAGVYDGDTLMRLSRVRGEAMRDAGAATPGAMLVVLADPSEVRDALTQSGAEEVWIANHNGPRQTVVSGTPEAIARVAARMKAAGTVTVPLVTSAAFHSPLVAAARAPFAAALAAATLSPPGPEVFSNTDAAPYPSAAEEIRARLTGHLTEPVRFTEQIEAMYRAGVRTFVEAGPGTTLTALVDRILGDRPHLAVPLERRGTHGVTAFQDALARFSVHGIPLDFAPYWQHYVPPRPAGQERAPRMTVKIDGGNYGRRYPPQDAARGATERQKTADEPAPGSAQPTGPGTVLPPAPFAPPVPPPSAASPAVPAPPAEPGAAPVLPGVFALPEPPALPGVPAPAVTQHGPEPVPAAFPVPPAASPSASPPPPPPAGEDDARIALIEDAQRQTADAHAVFLRSMSEAHQAFLRMSETSFAALVGTAPGESAAPPPEGSTGMPGMPGGPEASPVPPPAARPDSTSAPLSAAPVLASSPAVPQTVEAATLPTPAEFDPARLEQELLAVVAERTGYPLEMLDLDMELESELGIDSIKRVEILSVLRQRMGELPEMQGDPTELVSLRTLRQVVGKIREVTGGTAAVAGAPELGPGPAEAPALPPGPSGPATAPEPARAPALVGRYALRTVPAPPTGLAVPGLGKHVLHVVDGGSGLAALVAGRLAGRGVPAEPVPEPLPESRAVLLLGGLAEDLTVDAMVEVQRDAFRAARTVAPRFAEEGGVFVTVQDTGGDFGAGGAQGERAWLGGLAGLVRTLAGEWPQAVVKAVDCARSGRSPGAVADAVVGELLHGGPLLEVGLPADGSRVTGVAVPAPPGAEDGGPGPDDVIVVTGGARGVTAAAVTALARSRRPRLALLGRTEPADEPPGLPPGKDEPALVRALAAQRPGAAPAGLAQEARRILAVREIRATLSAIEEAGAPVRYIPADTRDPEAVRTALHAVRTAWGPVTGIVHGAGVLADKRIADKTDRQFDDVFGTKVSGLRVLLDATADDPLRTLCLFSSVAGCFGNPGQSDYAMANETLHQVAAGEAAARPGCRVRALAWGPWQGGMVTPALADHFTAAGVPLLDPPAGAQAFVEELTRPGEDDRVLLVAVPAGARAQRELPAVLPPPGMRRLQAAGARVTPATHPYLAHHVIRGRAVLPLAQSLEWILAAARAWNPAAAALTLRDIRVLLPAYWEATDTQGKEFTLHGTNGTSDPGSLTVELRGAGGRVHCRALAAADDGPAGAVPPVPAETEVPALPPWERGEIYDGDVLFHGPLLHALTSVEGMGPAGARGTLAGSAALGWPGDTWQTDLAALDGALQLAVLWAPEVLGEAALPMSVGTFRLHHRARAQGPVTCTLQAVRAEDNAAWCHLRLAGEDGTPFADLFDVGLIRRPDRLPGPRPDGPLTPDNSPKAEGPPTPDGSPTPEGSPSEEGRDTGGL</sequence>
<evidence type="ECO:0000313" key="11">
    <source>
        <dbReference type="Proteomes" id="UP001596222"/>
    </source>
</evidence>
<dbReference type="Gene3D" id="3.10.129.110">
    <property type="entry name" value="Polyketide synthase dehydratase"/>
    <property type="match status" value="1"/>
</dbReference>
<dbReference type="SUPFAM" id="SSF55048">
    <property type="entry name" value="Probable ACP-binding domain of malonyl-CoA ACP transacylase"/>
    <property type="match status" value="1"/>
</dbReference>
<keyword evidence="3" id="KW-0808">Transferase</keyword>
<evidence type="ECO:0000259" key="9">
    <source>
        <dbReference type="PROSITE" id="PS52019"/>
    </source>
</evidence>
<dbReference type="Pfam" id="PF00698">
    <property type="entry name" value="Acyl_transf_1"/>
    <property type="match status" value="1"/>
</dbReference>
<dbReference type="InterPro" id="IPR016035">
    <property type="entry name" value="Acyl_Trfase/lysoPLipase"/>
</dbReference>
<evidence type="ECO:0000259" key="7">
    <source>
        <dbReference type="PROSITE" id="PS50075"/>
    </source>
</evidence>
<keyword evidence="11" id="KW-1185">Reference proteome</keyword>
<feature type="compositionally biased region" description="Low complexity" evidence="6">
    <location>
        <begin position="1156"/>
        <end position="1180"/>
    </location>
</feature>
<dbReference type="CDD" id="cd00833">
    <property type="entry name" value="PKS"/>
    <property type="match status" value="1"/>
</dbReference>
<feature type="region of interest" description="Disordered" evidence="6">
    <location>
        <begin position="1071"/>
        <end position="1109"/>
    </location>
</feature>
<dbReference type="InterPro" id="IPR016036">
    <property type="entry name" value="Malonyl_transacylase_ACP-bd"/>
</dbReference>
<evidence type="ECO:0000256" key="2">
    <source>
        <dbReference type="ARBA" id="ARBA00022553"/>
    </source>
</evidence>
<feature type="compositionally biased region" description="Gly residues" evidence="6">
    <location>
        <begin position="657"/>
        <end position="666"/>
    </location>
</feature>
<dbReference type="Gene3D" id="1.10.1200.10">
    <property type="entry name" value="ACP-like"/>
    <property type="match status" value="1"/>
</dbReference>
<dbReference type="Pfam" id="PF00550">
    <property type="entry name" value="PP-binding"/>
    <property type="match status" value="1"/>
</dbReference>
<evidence type="ECO:0000313" key="10">
    <source>
        <dbReference type="EMBL" id="MFC5148802.1"/>
    </source>
</evidence>
<dbReference type="CDD" id="cd08953">
    <property type="entry name" value="KR_2_SDR_x"/>
    <property type="match status" value="1"/>
</dbReference>
<feature type="region of interest" description="Disordered" evidence="6">
    <location>
        <begin position="1312"/>
        <end position="1342"/>
    </location>
</feature>
<dbReference type="Gene3D" id="3.30.70.250">
    <property type="entry name" value="Malonyl-CoA ACP transacylase, ACP-binding"/>
    <property type="match status" value="1"/>
</dbReference>
<protein>
    <submittedName>
        <fullName evidence="10">SDR family NAD(P)-dependent oxidoreductase</fullName>
    </submittedName>
</protein>
<proteinExistence type="predicted"/>
<organism evidence="10 11">
    <name type="scientific">Streptomyces aureoversilis</name>
    <dbReference type="NCBI Taxonomy" id="67277"/>
    <lineage>
        <taxon>Bacteria</taxon>
        <taxon>Bacillati</taxon>
        <taxon>Actinomycetota</taxon>
        <taxon>Actinomycetes</taxon>
        <taxon>Kitasatosporales</taxon>
        <taxon>Streptomycetaceae</taxon>
        <taxon>Streptomyces</taxon>
    </lineage>
</organism>
<dbReference type="InterPro" id="IPR016039">
    <property type="entry name" value="Thiolase-like"/>
</dbReference>
<dbReference type="PROSITE" id="PS52019">
    <property type="entry name" value="PKS_MFAS_DH"/>
    <property type="match status" value="1"/>
</dbReference>
<dbReference type="SUPFAM" id="SSF51735">
    <property type="entry name" value="NAD(P)-binding Rossmann-fold domains"/>
    <property type="match status" value="1"/>
</dbReference>
<feature type="compositionally biased region" description="Pro residues" evidence="6">
    <location>
        <begin position="1023"/>
        <end position="1049"/>
    </location>
</feature>
<keyword evidence="2" id="KW-0597">Phosphoprotein</keyword>
<feature type="active site" description="Proton donor; for dehydratase activity" evidence="5">
    <location>
        <position position="2025"/>
    </location>
</feature>
<reference evidence="11" key="1">
    <citation type="journal article" date="2019" name="Int. J. Syst. Evol. Microbiol.">
        <title>The Global Catalogue of Microorganisms (GCM) 10K type strain sequencing project: providing services to taxonomists for standard genome sequencing and annotation.</title>
        <authorList>
            <consortium name="The Broad Institute Genomics Platform"/>
            <consortium name="The Broad Institute Genome Sequencing Center for Infectious Disease"/>
            <person name="Wu L."/>
            <person name="Ma J."/>
        </authorList>
    </citation>
    <scope>NUCLEOTIDE SEQUENCE [LARGE SCALE GENOMIC DNA]</scope>
    <source>
        <strain evidence="11">CGMCC 4.1641</strain>
    </source>
</reference>
<evidence type="ECO:0000256" key="5">
    <source>
        <dbReference type="PROSITE-ProRule" id="PRU01363"/>
    </source>
</evidence>
<feature type="domain" description="Ketosynthase family 3 (KS3)" evidence="8">
    <location>
        <begin position="9"/>
        <end position="465"/>
    </location>
</feature>
<dbReference type="InterPro" id="IPR036291">
    <property type="entry name" value="NAD(P)-bd_dom_sf"/>
</dbReference>
<dbReference type="InterPro" id="IPR020841">
    <property type="entry name" value="PKS_Beta-ketoAc_synthase_dom"/>
</dbReference>
<keyword evidence="1" id="KW-0596">Phosphopantetheine</keyword>
<name>A0ABW0A9V1_9ACTN</name>
<feature type="domain" description="PKS/mFAS DH" evidence="9">
    <location>
        <begin position="1826"/>
        <end position="2108"/>
    </location>
</feature>
<feature type="region of interest" description="Disordered" evidence="6">
    <location>
        <begin position="967"/>
        <end position="1049"/>
    </location>
</feature>
<dbReference type="SUPFAM" id="SSF53901">
    <property type="entry name" value="Thiolase-like"/>
    <property type="match status" value="1"/>
</dbReference>
<dbReference type="InterPro" id="IPR009081">
    <property type="entry name" value="PP-bd_ACP"/>
</dbReference>
<dbReference type="InterPro" id="IPR014043">
    <property type="entry name" value="Acyl_transferase_dom"/>
</dbReference>
<feature type="region of interest" description="Disordered" evidence="6">
    <location>
        <begin position="1155"/>
        <end position="1203"/>
    </location>
</feature>
<dbReference type="Gene3D" id="3.40.50.720">
    <property type="entry name" value="NAD(P)-binding Rossmann-like Domain"/>
    <property type="match status" value="1"/>
</dbReference>
<dbReference type="InterPro" id="IPR052568">
    <property type="entry name" value="PKS-FAS_Synthase"/>
</dbReference>
<comment type="caution">
    <text evidence="10">The sequence shown here is derived from an EMBL/GenBank/DDBJ whole genome shotgun (WGS) entry which is preliminary data.</text>
</comment>
<dbReference type="InterPro" id="IPR049552">
    <property type="entry name" value="PKS_DH_N"/>
</dbReference>
<evidence type="ECO:0000256" key="3">
    <source>
        <dbReference type="ARBA" id="ARBA00022679"/>
    </source>
</evidence>
<dbReference type="InterPro" id="IPR036736">
    <property type="entry name" value="ACP-like_sf"/>
</dbReference>
<feature type="compositionally biased region" description="Low complexity" evidence="6">
    <location>
        <begin position="1312"/>
        <end position="1326"/>
    </location>
</feature>
<dbReference type="Pfam" id="PF21089">
    <property type="entry name" value="PKS_DH_N"/>
    <property type="match status" value="1"/>
</dbReference>
<dbReference type="InterPro" id="IPR001227">
    <property type="entry name" value="Ac_transferase_dom_sf"/>
</dbReference>
<dbReference type="InterPro" id="IPR014030">
    <property type="entry name" value="Ketoacyl_synth_N"/>
</dbReference>
<accession>A0ABW0A9V1</accession>
<keyword evidence="4" id="KW-0045">Antibiotic biosynthesis</keyword>
<evidence type="ECO:0000256" key="1">
    <source>
        <dbReference type="ARBA" id="ARBA00022450"/>
    </source>
</evidence>
<dbReference type="RefSeq" id="WP_382048735.1">
    <property type="nucleotide sequence ID" value="NZ_JBHSKJ010000021.1"/>
</dbReference>
<evidence type="ECO:0000259" key="8">
    <source>
        <dbReference type="PROSITE" id="PS52004"/>
    </source>
</evidence>